<protein>
    <submittedName>
        <fullName evidence="1">Uncharacterized protein</fullName>
    </submittedName>
</protein>
<name>A0A2W4RED7_9GAMM</name>
<reference evidence="1 2" key="1">
    <citation type="journal article" date="2018" name="Aquat. Microb. Ecol.">
        <title>Gammaproteobacterial methanotrophs dominate.</title>
        <authorList>
            <person name="Rissanen A.J."/>
            <person name="Saarenheimo J."/>
            <person name="Tiirola M."/>
            <person name="Peura S."/>
            <person name="Aalto S.L."/>
            <person name="Karvinen A."/>
            <person name="Nykanen H."/>
        </authorList>
    </citation>
    <scope>NUCLEOTIDE SEQUENCE [LARGE SCALE GENOMIC DNA]</scope>
    <source>
        <strain evidence="1">AMbin10</strain>
    </source>
</reference>
<evidence type="ECO:0000313" key="2">
    <source>
        <dbReference type="Proteomes" id="UP000249396"/>
    </source>
</evidence>
<organism evidence="1 2">
    <name type="scientific">Candidatus Methylumidiphilus alinenensis</name>
    <dbReference type="NCBI Taxonomy" id="2202197"/>
    <lineage>
        <taxon>Bacteria</taxon>
        <taxon>Pseudomonadati</taxon>
        <taxon>Pseudomonadota</taxon>
        <taxon>Gammaproteobacteria</taxon>
        <taxon>Methylococcales</taxon>
        <taxon>Candidatus Methylumidiphilus</taxon>
    </lineage>
</organism>
<gene>
    <name evidence="1" type="ORF">DM484_10340</name>
</gene>
<comment type="caution">
    <text evidence="1">The sequence shown here is derived from an EMBL/GenBank/DDBJ whole genome shotgun (WGS) entry which is preliminary data.</text>
</comment>
<proteinExistence type="predicted"/>
<sequence length="330" mass="38071">MSNPELDANDQEQTQPVRFNGHTLGRLCKQTLVGPGDEGLLERIQKTYPNYPLQLARVGHEWYRLGGVIKPDGVRIANDLNEWAERTFIECGQNFKTLLDYCEEECFLGTRHKGVTLYLVARTGSKAEDFVQIEVDRTQEVADRYLFDADQPPDDLEELIDPLNPLKVDPFAVGSSRYTYRRKTEVALFMNELGKHRVDRHPAQRFMDDWNTSSAGQQGVFCSHWSLRLNQHKGKHGEQIMNVDVVRNQKRDVPRLESPEAKRGKALATLISRFDIQAGYPFAWFFYMVKGQVSPHVGESVHLDLMKDYAYLPERDTTVLRRWIAKPYLL</sequence>
<accession>A0A2W4RED7</accession>
<dbReference type="AlphaFoldDB" id="A0A2W4RED7"/>
<evidence type="ECO:0000313" key="1">
    <source>
        <dbReference type="EMBL" id="PZN80209.1"/>
    </source>
</evidence>
<dbReference type="Proteomes" id="UP000249396">
    <property type="component" value="Unassembled WGS sequence"/>
</dbReference>
<dbReference type="EMBL" id="QJPH01000287">
    <property type="protein sequence ID" value="PZN80209.1"/>
    <property type="molecule type" value="Genomic_DNA"/>
</dbReference>